<evidence type="ECO:0000313" key="2">
    <source>
        <dbReference type="Proteomes" id="UP000316778"/>
    </source>
</evidence>
<comment type="caution">
    <text evidence="1">The sequence shown here is derived from an EMBL/GenBank/DDBJ whole genome shotgun (WGS) entry which is preliminary data.</text>
</comment>
<evidence type="ECO:0000313" key="1">
    <source>
        <dbReference type="EMBL" id="TWI87790.1"/>
    </source>
</evidence>
<dbReference type="EMBL" id="VLLG01000003">
    <property type="protein sequence ID" value="TWI87790.1"/>
    <property type="molecule type" value="Genomic_DNA"/>
</dbReference>
<gene>
    <name evidence="1" type="ORF">LX66_1861</name>
</gene>
<organism evidence="1 2">
    <name type="scientific">Chitinophaga japonensis</name>
    <name type="common">Flexibacter japonensis</name>
    <dbReference type="NCBI Taxonomy" id="104662"/>
    <lineage>
        <taxon>Bacteria</taxon>
        <taxon>Pseudomonadati</taxon>
        <taxon>Bacteroidota</taxon>
        <taxon>Chitinophagia</taxon>
        <taxon>Chitinophagales</taxon>
        <taxon>Chitinophagaceae</taxon>
        <taxon>Chitinophaga</taxon>
    </lineage>
</organism>
<keyword evidence="2" id="KW-1185">Reference proteome</keyword>
<protein>
    <submittedName>
        <fullName evidence="1">Uncharacterized protein</fullName>
    </submittedName>
</protein>
<accession>A0A562T451</accession>
<dbReference type="RefSeq" id="WP_145712218.1">
    <property type="nucleotide sequence ID" value="NZ_BAAAFY010000001.1"/>
</dbReference>
<name>A0A562T451_CHIJA</name>
<dbReference type="Proteomes" id="UP000316778">
    <property type="component" value="Unassembled WGS sequence"/>
</dbReference>
<proteinExistence type="predicted"/>
<dbReference type="AlphaFoldDB" id="A0A562T451"/>
<reference evidence="1 2" key="1">
    <citation type="journal article" date="2013" name="Stand. Genomic Sci.">
        <title>Genomic Encyclopedia of Type Strains, Phase I: The one thousand microbial genomes (KMG-I) project.</title>
        <authorList>
            <person name="Kyrpides N.C."/>
            <person name="Woyke T."/>
            <person name="Eisen J.A."/>
            <person name="Garrity G."/>
            <person name="Lilburn T.G."/>
            <person name="Beck B.J."/>
            <person name="Whitman W.B."/>
            <person name="Hugenholtz P."/>
            <person name="Klenk H.P."/>
        </authorList>
    </citation>
    <scope>NUCLEOTIDE SEQUENCE [LARGE SCALE GENOMIC DNA]</scope>
    <source>
        <strain evidence="1 2">DSM 13484</strain>
    </source>
</reference>
<sequence>MYGKNAAEIFGQVSSLVNGLSREAVEDFFCYYAESILLADSDMNLGVLKSSNVLYDFKMIARLINIIAEINGKAYDAVKERVEVVREITEHYGTWQGLNDHLKIYFDILKEIGDANNGEYSRFGKMAFSFFEYNFYRLVRLIFEEDIFGPASHKSQN</sequence>